<name>A0ABW5N651_9FLAO</name>
<organism evidence="7 8">
    <name type="scientific">Aquimarina hainanensis</name>
    <dbReference type="NCBI Taxonomy" id="1578017"/>
    <lineage>
        <taxon>Bacteria</taxon>
        <taxon>Pseudomonadati</taxon>
        <taxon>Bacteroidota</taxon>
        <taxon>Flavobacteriia</taxon>
        <taxon>Flavobacteriales</taxon>
        <taxon>Flavobacteriaceae</taxon>
        <taxon>Aquimarina</taxon>
    </lineage>
</organism>
<keyword evidence="3" id="KW-1003">Cell membrane</keyword>
<dbReference type="Proteomes" id="UP001597459">
    <property type="component" value="Unassembled WGS sequence"/>
</dbReference>
<evidence type="ECO:0000256" key="6">
    <source>
        <dbReference type="ARBA" id="ARBA00023136"/>
    </source>
</evidence>
<dbReference type="Pfam" id="PF02534">
    <property type="entry name" value="T4SS-DNA_transf"/>
    <property type="match status" value="1"/>
</dbReference>
<keyword evidence="4" id="KW-0812">Transmembrane</keyword>
<comment type="caution">
    <text evidence="7">The sequence shown here is derived from an EMBL/GenBank/DDBJ whole genome shotgun (WGS) entry which is preliminary data.</text>
</comment>
<comment type="similarity">
    <text evidence="2">Belongs to the VirD4/TraG family.</text>
</comment>
<evidence type="ECO:0000256" key="2">
    <source>
        <dbReference type="ARBA" id="ARBA00008806"/>
    </source>
</evidence>
<evidence type="ECO:0000256" key="1">
    <source>
        <dbReference type="ARBA" id="ARBA00004651"/>
    </source>
</evidence>
<evidence type="ECO:0000256" key="3">
    <source>
        <dbReference type="ARBA" id="ARBA00022475"/>
    </source>
</evidence>
<dbReference type="Gene3D" id="3.40.50.300">
    <property type="entry name" value="P-loop containing nucleotide triphosphate hydrolases"/>
    <property type="match status" value="1"/>
</dbReference>
<dbReference type="PANTHER" id="PTHR37937:SF1">
    <property type="entry name" value="CONJUGATIVE TRANSFER: DNA TRANSPORT"/>
    <property type="match status" value="1"/>
</dbReference>
<sequence length="471" mass="52807">MIKSIVDIFSESLSGGLDSILSLFDKDHSVNAEFGNPNKLISKRNKGWCVDGKRFLDLETSRRNFCVVAGSGKGKTQVHIFSTILNSESSMVVNDNSGELATTIPYLQNIGITPLVMNLTKKSGVYLNPLDSCKGDVSAMRKIAKTLMGNASKDNDFFSLSGEDCITLFIQYVLESEPRIHANLGNVYKLILTYQGTPKVIEKLLAEKASDDVWTKFKALAGNSEKTLKSITATAISALSWLGDNPTLADITSITNISFEDFRATPHVLFIQSPVSDAKFYAPMVALVFQSFYRFAFSKLPSKEDLDIMMVLDEFSSLINGLPDYSNTISNSRKFKIPQCIILQDESLLSPYKELKDNILQNCFVKVYYGGQDKKALELEKLLGNYTYTDKDNGQKKQRPLLYASEIRELDNEIIVLPNGQKPLKLKVTPAYKQRKLRKRLAMEVDNKMQDVADYTIQYIDLTPYSTVKNQ</sequence>
<evidence type="ECO:0000256" key="4">
    <source>
        <dbReference type="ARBA" id="ARBA00022692"/>
    </source>
</evidence>
<dbReference type="InterPro" id="IPR027417">
    <property type="entry name" value="P-loop_NTPase"/>
</dbReference>
<comment type="subcellular location">
    <subcellularLocation>
        <location evidence="1">Cell membrane</location>
        <topology evidence="1">Multi-pass membrane protein</topology>
    </subcellularLocation>
</comment>
<dbReference type="CDD" id="cd01127">
    <property type="entry name" value="TrwB_TraG_TraD_VirD4"/>
    <property type="match status" value="1"/>
</dbReference>
<reference evidence="8" key="1">
    <citation type="journal article" date="2019" name="Int. J. Syst. Evol. Microbiol.">
        <title>The Global Catalogue of Microorganisms (GCM) 10K type strain sequencing project: providing services to taxonomists for standard genome sequencing and annotation.</title>
        <authorList>
            <consortium name="The Broad Institute Genomics Platform"/>
            <consortium name="The Broad Institute Genome Sequencing Center for Infectious Disease"/>
            <person name="Wu L."/>
            <person name="Ma J."/>
        </authorList>
    </citation>
    <scope>NUCLEOTIDE SEQUENCE [LARGE SCALE GENOMIC DNA]</scope>
    <source>
        <strain evidence="8">KCTC 42423</strain>
    </source>
</reference>
<evidence type="ECO:0000313" key="7">
    <source>
        <dbReference type="EMBL" id="MFD2591032.1"/>
    </source>
</evidence>
<gene>
    <name evidence="7" type="ORF">ACFSTE_09330</name>
</gene>
<keyword evidence="8" id="KW-1185">Reference proteome</keyword>
<dbReference type="EMBL" id="JBHULX010000013">
    <property type="protein sequence ID" value="MFD2591032.1"/>
    <property type="molecule type" value="Genomic_DNA"/>
</dbReference>
<dbReference type="RefSeq" id="WP_378253226.1">
    <property type="nucleotide sequence ID" value="NZ_JBHSJV010000001.1"/>
</dbReference>
<dbReference type="InterPro" id="IPR051539">
    <property type="entry name" value="T4SS-coupling_protein"/>
</dbReference>
<evidence type="ECO:0000313" key="8">
    <source>
        <dbReference type="Proteomes" id="UP001597459"/>
    </source>
</evidence>
<evidence type="ECO:0000256" key="5">
    <source>
        <dbReference type="ARBA" id="ARBA00022989"/>
    </source>
</evidence>
<accession>A0ABW5N651</accession>
<keyword evidence="6" id="KW-0472">Membrane</keyword>
<dbReference type="PANTHER" id="PTHR37937">
    <property type="entry name" value="CONJUGATIVE TRANSFER: DNA TRANSPORT"/>
    <property type="match status" value="1"/>
</dbReference>
<protein>
    <submittedName>
        <fullName evidence="7">Type IV secretory system conjugative DNA transfer family protein</fullName>
    </submittedName>
</protein>
<dbReference type="SUPFAM" id="SSF52540">
    <property type="entry name" value="P-loop containing nucleoside triphosphate hydrolases"/>
    <property type="match status" value="1"/>
</dbReference>
<proteinExistence type="inferred from homology"/>
<dbReference type="InterPro" id="IPR003688">
    <property type="entry name" value="TraG/VirD4"/>
</dbReference>
<keyword evidence="5" id="KW-1133">Transmembrane helix</keyword>